<evidence type="ECO:0000313" key="4">
    <source>
        <dbReference type="Proteomes" id="UP000053958"/>
    </source>
</evidence>
<dbReference type="Pfam" id="PF13881">
    <property type="entry name" value="Rad60-SLD_2"/>
    <property type="match status" value="1"/>
</dbReference>
<protein>
    <recommendedName>
        <fullName evidence="2">UBL3-like ubiquitin domain-containing protein</fullName>
    </recommendedName>
</protein>
<dbReference type="PANTHER" id="PTHR13169:SF0">
    <property type="entry name" value="UBIQUITIN-LIKE PROTEIN 3"/>
    <property type="match status" value="1"/>
</dbReference>
<feature type="compositionally biased region" description="Polar residues" evidence="1">
    <location>
        <begin position="15"/>
        <end position="46"/>
    </location>
</feature>
<dbReference type="EMBL" id="LASV01000467">
    <property type="protein sequence ID" value="KKA18335.1"/>
    <property type="molecule type" value="Genomic_DNA"/>
</dbReference>
<dbReference type="SUPFAM" id="SSF54236">
    <property type="entry name" value="Ubiquitin-like"/>
    <property type="match status" value="1"/>
</dbReference>
<dbReference type="OrthoDB" id="1043111at2759"/>
<dbReference type="PANTHER" id="PTHR13169">
    <property type="entry name" value="UBIQUITIN-LIKE PROTEIN 3 HCG-1 PROTEIN"/>
    <property type="match status" value="1"/>
</dbReference>
<dbReference type="Proteomes" id="UP000053958">
    <property type="component" value="Unassembled WGS sequence"/>
</dbReference>
<organism evidence="3 4">
    <name type="scientific">Rasamsonia emersonii (strain ATCC 16479 / CBS 393.64 / IMI 116815)</name>
    <dbReference type="NCBI Taxonomy" id="1408163"/>
    <lineage>
        <taxon>Eukaryota</taxon>
        <taxon>Fungi</taxon>
        <taxon>Dikarya</taxon>
        <taxon>Ascomycota</taxon>
        <taxon>Pezizomycotina</taxon>
        <taxon>Eurotiomycetes</taxon>
        <taxon>Eurotiomycetidae</taxon>
        <taxon>Eurotiales</taxon>
        <taxon>Trichocomaceae</taxon>
        <taxon>Rasamsonia</taxon>
    </lineage>
</organism>
<sequence length="251" mass="27346">MASIDNVPDTVSPEPHQTTQASATETNPASEKETTTVAPQTSSSAATLPPEKSGAVVNESASRSDGAAAEESSVRPTETTITTTTPQTSADPETTTVTEGELSDQSKAAVKEAEDTGPSLVITLLLTTGARHPFKIDGKYLRKRGVNVENYDPFCMSVYTLKELIWREWRSEWEPRPSSPSSIRLISFGKLLEDKSPLSESKFSHDAPNVIHMTVKPQEVVDEEDAKGVKAYQGRDRDTTERSPHCRCIIL</sequence>
<feature type="region of interest" description="Disordered" evidence="1">
    <location>
        <begin position="1"/>
        <end position="114"/>
    </location>
</feature>
<comment type="caution">
    <text evidence="3">The sequence shown here is derived from an EMBL/GenBank/DDBJ whole genome shotgun (WGS) entry which is preliminary data.</text>
</comment>
<dbReference type="AlphaFoldDB" id="A0A0F4YJQ2"/>
<dbReference type="RefSeq" id="XP_013324947.1">
    <property type="nucleotide sequence ID" value="XM_013469493.1"/>
</dbReference>
<dbReference type="GeneID" id="25319985"/>
<name>A0A0F4YJQ2_RASE3</name>
<feature type="compositionally biased region" description="Low complexity" evidence="1">
    <location>
        <begin position="76"/>
        <end position="96"/>
    </location>
</feature>
<gene>
    <name evidence="3" type="ORF">T310_7719</name>
</gene>
<evidence type="ECO:0000256" key="1">
    <source>
        <dbReference type="SAM" id="MobiDB-lite"/>
    </source>
</evidence>
<proteinExistence type="predicted"/>
<dbReference type="STRING" id="1408163.A0A0F4YJQ2"/>
<dbReference type="Gene3D" id="3.10.20.90">
    <property type="entry name" value="Phosphatidylinositol 3-kinase Catalytic Subunit, Chain A, domain 1"/>
    <property type="match status" value="1"/>
</dbReference>
<keyword evidence="4" id="KW-1185">Reference proteome</keyword>
<evidence type="ECO:0000259" key="2">
    <source>
        <dbReference type="Pfam" id="PF13881"/>
    </source>
</evidence>
<dbReference type="InterPro" id="IPR039540">
    <property type="entry name" value="UBL3-like_ubiquitin_dom"/>
</dbReference>
<reference evidence="3 4" key="1">
    <citation type="submission" date="2015-04" db="EMBL/GenBank/DDBJ databases">
        <authorList>
            <person name="Heijne W.H."/>
            <person name="Fedorova N.D."/>
            <person name="Nierman W.C."/>
            <person name="Vollebregt A.W."/>
            <person name="Zhao Z."/>
            <person name="Wu L."/>
            <person name="Kumar M."/>
            <person name="Stam H."/>
            <person name="van den Berg M.A."/>
            <person name="Pel H.J."/>
        </authorList>
    </citation>
    <scope>NUCLEOTIDE SEQUENCE [LARGE SCALE GENOMIC DNA]</scope>
    <source>
        <strain evidence="3 4">CBS 393.64</strain>
    </source>
</reference>
<feature type="domain" description="UBL3-like ubiquitin" evidence="2">
    <location>
        <begin position="150"/>
        <end position="229"/>
    </location>
</feature>
<dbReference type="InterPro" id="IPR029071">
    <property type="entry name" value="Ubiquitin-like_domsf"/>
</dbReference>
<evidence type="ECO:0000313" key="3">
    <source>
        <dbReference type="EMBL" id="KKA18335.1"/>
    </source>
</evidence>
<accession>A0A0F4YJQ2</accession>
<dbReference type="InterPro" id="IPR040015">
    <property type="entry name" value="UBL3-like"/>
</dbReference>